<dbReference type="RefSeq" id="WP_050607171.1">
    <property type="nucleotide sequence ID" value="NZ_CABKUB010000006.1"/>
</dbReference>
<evidence type="ECO:0000256" key="1">
    <source>
        <dbReference type="ARBA" id="ARBA00008720"/>
    </source>
</evidence>
<dbReference type="PANTHER" id="PTHR40083">
    <property type="entry name" value="UPF0122 PROTEIN CBO2450/CLC_2298"/>
    <property type="match status" value="1"/>
</dbReference>
<dbReference type="NCBIfam" id="NF001072">
    <property type="entry name" value="PRK00118.2-2"/>
    <property type="match status" value="1"/>
</dbReference>
<dbReference type="HAMAP" id="MF_00245">
    <property type="entry name" value="UPF0122"/>
    <property type="match status" value="1"/>
</dbReference>
<dbReference type="InterPro" id="IPR007394">
    <property type="entry name" value="UPF0122"/>
</dbReference>
<dbReference type="Proteomes" id="UP000473885">
    <property type="component" value="Unassembled WGS sequence"/>
</dbReference>
<evidence type="ECO:0000256" key="3">
    <source>
        <dbReference type="HAMAP-Rule" id="MF_00245"/>
    </source>
</evidence>
<sequence length="110" mass="13167">MEEIVEMSLLLDFYGELLTEKQSRIMDLYYNKDFSLSEISEFTNTSRQAVYDIVKRCHKILLQYENKLGSMKKFKKLQDSKEKLLDMLDTINEDNIKEIDNIKKYIIENI</sequence>
<dbReference type="AlphaFoldDB" id="A0A6M0R8Z8"/>
<dbReference type="InterPro" id="IPR036388">
    <property type="entry name" value="WH-like_DNA-bd_sf"/>
</dbReference>
<protein>
    <recommendedName>
        <fullName evidence="3">UPF0122 protein FDF74_02390</fullName>
    </recommendedName>
</protein>
<dbReference type="InterPro" id="IPR013324">
    <property type="entry name" value="RNA_pol_sigma_r3/r4-like"/>
</dbReference>
<dbReference type="InterPro" id="IPR054831">
    <property type="entry name" value="UPF0122_fam_protein"/>
</dbReference>
<keyword evidence="4" id="KW-0238">DNA-binding</keyword>
<proteinExistence type="inferred from homology"/>
<gene>
    <name evidence="4" type="ORF">FDF74_02390</name>
</gene>
<dbReference type="NCBIfam" id="NF045758">
    <property type="entry name" value="YlxM"/>
    <property type="match status" value="1"/>
</dbReference>
<comment type="caution">
    <text evidence="4">The sequence shown here is derived from an EMBL/GenBank/DDBJ whole genome shotgun (WGS) entry which is preliminary data.</text>
</comment>
<dbReference type="Gene3D" id="1.10.10.10">
    <property type="entry name" value="Winged helix-like DNA-binding domain superfamily/Winged helix DNA-binding domain"/>
    <property type="match status" value="1"/>
</dbReference>
<dbReference type="EMBL" id="SXDP01000001">
    <property type="protein sequence ID" value="NEZ46059.1"/>
    <property type="molecule type" value="Genomic_DNA"/>
</dbReference>
<reference evidence="4 5" key="1">
    <citation type="submission" date="2019-04" db="EMBL/GenBank/DDBJ databases">
        <title>Genome sequencing of Clostridium botulinum Groups I-IV and Clostridium butyricum.</title>
        <authorList>
            <person name="Brunt J."/>
            <person name="Van Vliet A.H.M."/>
            <person name="Stringer S.C."/>
            <person name="Carter A.T."/>
            <person name="Peck M.W."/>
        </authorList>
    </citation>
    <scope>NUCLEOTIDE SEQUENCE [LARGE SCALE GENOMIC DNA]</scope>
    <source>
        <strain evidence="4 5">IFR 18/094</strain>
    </source>
</reference>
<evidence type="ECO:0000313" key="4">
    <source>
        <dbReference type="EMBL" id="NEZ46059.1"/>
    </source>
</evidence>
<comment type="similarity">
    <text evidence="1 3">Belongs to the UPF0122 family.</text>
</comment>
<evidence type="ECO:0000256" key="2">
    <source>
        <dbReference type="ARBA" id="ARBA00024764"/>
    </source>
</evidence>
<dbReference type="OrthoDB" id="6392at2"/>
<dbReference type="GO" id="GO:0003677">
    <property type="term" value="F:DNA binding"/>
    <property type="evidence" value="ECO:0007669"/>
    <property type="project" value="UniProtKB-KW"/>
</dbReference>
<evidence type="ECO:0000313" key="5">
    <source>
        <dbReference type="Proteomes" id="UP000473885"/>
    </source>
</evidence>
<dbReference type="SUPFAM" id="SSF88659">
    <property type="entry name" value="Sigma3 and sigma4 domains of RNA polymerase sigma factors"/>
    <property type="match status" value="1"/>
</dbReference>
<dbReference type="PANTHER" id="PTHR40083:SF1">
    <property type="entry name" value="UPF0122 PROTEIN YLXM"/>
    <property type="match status" value="1"/>
</dbReference>
<comment type="function">
    <text evidence="2 3">Might take part in the signal recognition particle (SRP) pathway. This is inferred from the conservation of its genetic proximity to ftsY/ffh. May be a regulatory protein.</text>
</comment>
<organism evidence="4 5">
    <name type="scientific">Clostridium niameyense</name>
    <dbReference type="NCBI Taxonomy" id="1622073"/>
    <lineage>
        <taxon>Bacteria</taxon>
        <taxon>Bacillati</taxon>
        <taxon>Bacillota</taxon>
        <taxon>Clostridia</taxon>
        <taxon>Eubacteriales</taxon>
        <taxon>Clostridiaceae</taxon>
        <taxon>Clostridium</taxon>
    </lineage>
</organism>
<keyword evidence="5" id="KW-1185">Reference proteome</keyword>
<accession>A0A6M0R8Z8</accession>
<dbReference type="Pfam" id="PF04297">
    <property type="entry name" value="UPF0122"/>
    <property type="match status" value="1"/>
</dbReference>
<name>A0A6M0R8Z8_9CLOT</name>